<proteinExistence type="predicted"/>
<dbReference type="Pfam" id="PF00535">
    <property type="entry name" value="Glycos_transf_2"/>
    <property type="match status" value="1"/>
</dbReference>
<evidence type="ECO:0000313" key="4">
    <source>
        <dbReference type="Proteomes" id="UP001500459"/>
    </source>
</evidence>
<organism evidence="3 4">
    <name type="scientific">Aquimarina addita</name>
    <dbReference type="NCBI Taxonomy" id="870485"/>
    <lineage>
        <taxon>Bacteria</taxon>
        <taxon>Pseudomonadati</taxon>
        <taxon>Bacteroidota</taxon>
        <taxon>Flavobacteriia</taxon>
        <taxon>Flavobacteriales</taxon>
        <taxon>Flavobacteriaceae</taxon>
        <taxon>Aquimarina</taxon>
    </lineage>
</organism>
<keyword evidence="1" id="KW-0812">Transmembrane</keyword>
<reference evidence="4" key="1">
    <citation type="journal article" date="2019" name="Int. J. Syst. Evol. Microbiol.">
        <title>The Global Catalogue of Microorganisms (GCM) 10K type strain sequencing project: providing services to taxonomists for standard genome sequencing and annotation.</title>
        <authorList>
            <consortium name="The Broad Institute Genomics Platform"/>
            <consortium name="The Broad Institute Genome Sequencing Center for Infectious Disease"/>
            <person name="Wu L."/>
            <person name="Ma J."/>
        </authorList>
    </citation>
    <scope>NUCLEOTIDE SEQUENCE [LARGE SCALE GENOMIC DNA]</scope>
    <source>
        <strain evidence="4">JCM 17106</strain>
    </source>
</reference>
<dbReference type="PANTHER" id="PTHR43685:SF3">
    <property type="entry name" value="SLR2126 PROTEIN"/>
    <property type="match status" value="1"/>
</dbReference>
<dbReference type="InterPro" id="IPR029044">
    <property type="entry name" value="Nucleotide-diphossugar_trans"/>
</dbReference>
<keyword evidence="1" id="KW-0472">Membrane</keyword>
<evidence type="ECO:0000313" key="3">
    <source>
        <dbReference type="EMBL" id="GAA3517499.1"/>
    </source>
</evidence>
<dbReference type="Gene3D" id="3.90.550.10">
    <property type="entry name" value="Spore Coat Polysaccharide Biosynthesis Protein SpsA, Chain A"/>
    <property type="match status" value="1"/>
</dbReference>
<feature type="domain" description="Glycosyltransferase 2-like" evidence="2">
    <location>
        <begin position="6"/>
        <end position="163"/>
    </location>
</feature>
<keyword evidence="1" id="KW-1133">Transmembrane helix</keyword>
<dbReference type="RefSeq" id="WP_344929576.1">
    <property type="nucleotide sequence ID" value="NZ_BAABCW010000018.1"/>
</dbReference>
<evidence type="ECO:0000256" key="1">
    <source>
        <dbReference type="SAM" id="Phobius"/>
    </source>
</evidence>
<comment type="caution">
    <text evidence="3">The sequence shown here is derived from an EMBL/GenBank/DDBJ whole genome shotgun (WGS) entry which is preliminary data.</text>
</comment>
<feature type="transmembrane region" description="Helical" evidence="1">
    <location>
        <begin position="290"/>
        <end position="310"/>
    </location>
</feature>
<accession>A0ABP6USR3</accession>
<protein>
    <submittedName>
        <fullName evidence="3">Glycosyltransferase</fullName>
    </submittedName>
</protein>
<name>A0ABP6USR3_9FLAO</name>
<feature type="transmembrane region" description="Helical" evidence="1">
    <location>
        <begin position="240"/>
        <end position="257"/>
    </location>
</feature>
<dbReference type="InterPro" id="IPR050834">
    <property type="entry name" value="Glycosyltransf_2"/>
</dbReference>
<dbReference type="Proteomes" id="UP001500459">
    <property type="component" value="Unassembled WGS sequence"/>
</dbReference>
<dbReference type="PANTHER" id="PTHR43685">
    <property type="entry name" value="GLYCOSYLTRANSFERASE"/>
    <property type="match status" value="1"/>
</dbReference>
<dbReference type="EMBL" id="BAABCW010000018">
    <property type="protein sequence ID" value="GAA3517499.1"/>
    <property type="molecule type" value="Genomic_DNA"/>
</dbReference>
<sequence length="334" mass="38679">MKISYSFIIPVYNRPDEIDELLYSMVAMEYDKDYEIVIVEDGSSETSEEVVKKYQDQLNISYYQKINTGPGDSRNYGMRKAVGTYFLILDSDVILPVDYLASVDTFLSKRFVHCFGGPDDAHKSFTKLQKAISYSMTSYLTTGGIRGKKNTTNTFQPRSFNMGISKEAFEASEGFGNIHPGEDPDLTIRLWELGYQTALIPEAIVFHKRRISWSKFYIQVHKFGLVRPILNLWHPATAKITYWFPTLFLIYVIFSMVTAFFGYWFFMAILMLYLFIILIGATISYQSISIGIYAIVAVLIQFYGYGSGFLKSYYYIHWLKKVPEQQFKHLFFSK</sequence>
<evidence type="ECO:0000259" key="2">
    <source>
        <dbReference type="Pfam" id="PF00535"/>
    </source>
</evidence>
<feature type="transmembrane region" description="Helical" evidence="1">
    <location>
        <begin position="263"/>
        <end position="283"/>
    </location>
</feature>
<dbReference type="SUPFAM" id="SSF53448">
    <property type="entry name" value="Nucleotide-diphospho-sugar transferases"/>
    <property type="match status" value="1"/>
</dbReference>
<keyword evidence="4" id="KW-1185">Reference proteome</keyword>
<dbReference type="InterPro" id="IPR001173">
    <property type="entry name" value="Glyco_trans_2-like"/>
</dbReference>
<gene>
    <name evidence="3" type="ORF">GCM10022393_34500</name>
</gene>